<reference evidence="1 2" key="1">
    <citation type="submission" date="2024-06" db="EMBL/GenBank/DDBJ databases">
        <title>The Natural Products Discovery Center: Release of the First 8490 Sequenced Strains for Exploring Actinobacteria Biosynthetic Diversity.</title>
        <authorList>
            <person name="Kalkreuter E."/>
            <person name="Kautsar S.A."/>
            <person name="Yang D."/>
            <person name="Bader C.D."/>
            <person name="Teijaro C.N."/>
            <person name="Fluegel L."/>
            <person name="Davis C.M."/>
            <person name="Simpson J.R."/>
            <person name="Lauterbach L."/>
            <person name="Steele A.D."/>
            <person name="Gui C."/>
            <person name="Meng S."/>
            <person name="Li G."/>
            <person name="Viehrig K."/>
            <person name="Ye F."/>
            <person name="Su P."/>
            <person name="Kiefer A.F."/>
            <person name="Nichols A."/>
            <person name="Cepeda A.J."/>
            <person name="Yan W."/>
            <person name="Fan B."/>
            <person name="Jiang Y."/>
            <person name="Adhikari A."/>
            <person name="Zheng C.-J."/>
            <person name="Schuster L."/>
            <person name="Cowan T.M."/>
            <person name="Smanski M.J."/>
            <person name="Chevrette M.G."/>
            <person name="De Carvalho L.P.S."/>
            <person name="Shen B."/>
        </authorList>
    </citation>
    <scope>NUCLEOTIDE SEQUENCE [LARGE SCALE GENOMIC DNA]</scope>
    <source>
        <strain evidence="1 2">NPDC050403</strain>
    </source>
</reference>
<dbReference type="InterPro" id="IPR056238">
    <property type="entry name" value="YunG-like"/>
</dbReference>
<comment type="caution">
    <text evidence="1">The sequence shown here is derived from an EMBL/GenBank/DDBJ whole genome shotgun (WGS) entry which is preliminary data.</text>
</comment>
<organism evidence="1 2">
    <name type="scientific">Nocardia aurea</name>
    <dbReference type="NCBI Taxonomy" id="2144174"/>
    <lineage>
        <taxon>Bacteria</taxon>
        <taxon>Bacillati</taxon>
        <taxon>Actinomycetota</taxon>
        <taxon>Actinomycetes</taxon>
        <taxon>Mycobacteriales</taxon>
        <taxon>Nocardiaceae</taxon>
        <taxon>Nocardia</taxon>
    </lineage>
</organism>
<sequence>MGTIDVEALAEALQASWSAETSSASGWTATNPAKGQCAVTACVAQDYLGGEILNSIAVLPDGGTVSHYFNIVDGRIIDLTKQQFPGDTRLSDPAPKTRGFASTRDYCLSYRSTEQRYTVLSRRIARLVGSPT</sequence>
<name>A0ABV3FPN4_9NOCA</name>
<dbReference type="Proteomes" id="UP001551695">
    <property type="component" value="Unassembled WGS sequence"/>
</dbReference>
<proteinExistence type="predicted"/>
<dbReference type="RefSeq" id="WP_357781153.1">
    <property type="nucleotide sequence ID" value="NZ_JBFAKC010000003.1"/>
</dbReference>
<dbReference type="EMBL" id="JBFAKC010000003">
    <property type="protein sequence ID" value="MEV0707381.1"/>
    <property type="molecule type" value="Genomic_DNA"/>
</dbReference>
<accession>A0ABV3FPN4</accession>
<evidence type="ECO:0000313" key="1">
    <source>
        <dbReference type="EMBL" id="MEV0707381.1"/>
    </source>
</evidence>
<evidence type="ECO:0000313" key="2">
    <source>
        <dbReference type="Proteomes" id="UP001551695"/>
    </source>
</evidence>
<gene>
    <name evidence="1" type="ORF">AB0I48_07455</name>
</gene>
<keyword evidence="2" id="KW-1185">Reference proteome</keyword>
<protein>
    <submittedName>
        <fullName evidence="1">Uncharacterized protein</fullName>
    </submittedName>
</protein>
<dbReference type="Pfam" id="PF24585">
    <property type="entry name" value="YunG"/>
    <property type="match status" value="1"/>
</dbReference>